<keyword evidence="7" id="KW-1185">Reference proteome</keyword>
<dbReference type="GO" id="GO:0000976">
    <property type="term" value="F:transcription cis-regulatory region binding"/>
    <property type="evidence" value="ECO:0007669"/>
    <property type="project" value="TreeGrafter"/>
</dbReference>
<dbReference type="InterPro" id="IPR005119">
    <property type="entry name" value="LysR_subst-bd"/>
</dbReference>
<keyword evidence="2" id="KW-0805">Transcription regulation</keyword>
<dbReference type="GO" id="GO:0003700">
    <property type="term" value="F:DNA-binding transcription factor activity"/>
    <property type="evidence" value="ECO:0007669"/>
    <property type="project" value="InterPro"/>
</dbReference>
<reference evidence="6 7" key="1">
    <citation type="submission" date="2015-03" db="EMBL/GenBank/DDBJ databases">
        <authorList>
            <person name="Murphy D."/>
        </authorList>
    </citation>
    <scope>NUCLEOTIDE SEQUENCE [LARGE SCALE GENOMIC DNA]</scope>
    <source>
        <strain evidence="6 7">OL-4</strain>
    </source>
</reference>
<dbReference type="Gene3D" id="3.40.190.290">
    <property type="match status" value="1"/>
</dbReference>
<dbReference type="EMBL" id="CGIH01000025">
    <property type="protein sequence ID" value="CFX46895.1"/>
    <property type="molecule type" value="Genomic_DNA"/>
</dbReference>
<dbReference type="Pfam" id="PF00126">
    <property type="entry name" value="HTH_1"/>
    <property type="match status" value="1"/>
</dbReference>
<proteinExistence type="inferred from homology"/>
<dbReference type="OrthoDB" id="9785745at2"/>
<name>A0A0E3W340_9FIRM</name>
<evidence type="ECO:0000256" key="4">
    <source>
        <dbReference type="ARBA" id="ARBA00023163"/>
    </source>
</evidence>
<gene>
    <name evidence="6" type="ORF">1279</name>
</gene>
<dbReference type="FunFam" id="1.10.10.10:FF:000001">
    <property type="entry name" value="LysR family transcriptional regulator"/>
    <property type="match status" value="1"/>
</dbReference>
<keyword evidence="3" id="KW-0238">DNA-binding</keyword>
<dbReference type="PANTHER" id="PTHR30126">
    <property type="entry name" value="HTH-TYPE TRANSCRIPTIONAL REGULATOR"/>
    <property type="match status" value="1"/>
</dbReference>
<protein>
    <submittedName>
        <fullName evidence="6">Transcription regulator HTH, LysR</fullName>
    </submittedName>
</protein>
<dbReference type="STRING" id="690567.1279"/>
<sequence length="309" mass="35442">MCEQEFLVFKAVAETKNITSAAKRLHISQPAVSLQIQNIEHHYGTKFFNRSNKGVTLTKAGLIFYDYVCKMLETLDDVLQEINQLSDDHRGEVKIGATLTIGEYLIPNILACYYEIQPEVDFKVRIANTETIARDVLERKVRIGLVEGPVPEHKDLITEKFWHDELVVVVPYHHYWAARGSVTLNELSKDRMILREVGSGTRKVLEISLKEKGFDISDFNISMELGSTQSIKQVVATGMGFTIISALTVRKECEEKILKAIRIQDLYLGRDLNILTNANNTKTKEERYFIDFLHNRDAIEKVLMFPDRY</sequence>
<evidence type="ECO:0000256" key="1">
    <source>
        <dbReference type="ARBA" id="ARBA00009437"/>
    </source>
</evidence>
<dbReference type="Gene3D" id="1.10.10.10">
    <property type="entry name" value="Winged helix-like DNA-binding domain superfamily/Winged helix DNA-binding domain"/>
    <property type="match status" value="1"/>
</dbReference>
<dbReference type="SUPFAM" id="SSF53850">
    <property type="entry name" value="Periplasmic binding protein-like II"/>
    <property type="match status" value="1"/>
</dbReference>
<accession>A0A0E3W340</accession>
<dbReference type="CDD" id="cd08420">
    <property type="entry name" value="PBP2_CysL_like"/>
    <property type="match status" value="1"/>
</dbReference>
<evidence type="ECO:0000256" key="2">
    <source>
        <dbReference type="ARBA" id="ARBA00023015"/>
    </source>
</evidence>
<dbReference type="Pfam" id="PF03466">
    <property type="entry name" value="LysR_substrate"/>
    <property type="match status" value="1"/>
</dbReference>
<dbReference type="AlphaFoldDB" id="A0A0E3W340"/>
<dbReference type="SUPFAM" id="SSF46785">
    <property type="entry name" value="Winged helix' DNA-binding domain"/>
    <property type="match status" value="1"/>
</dbReference>
<evidence type="ECO:0000313" key="7">
    <source>
        <dbReference type="Proteomes" id="UP000045545"/>
    </source>
</evidence>
<dbReference type="InterPro" id="IPR000847">
    <property type="entry name" value="LysR_HTH_N"/>
</dbReference>
<dbReference type="Proteomes" id="UP000045545">
    <property type="component" value="Unassembled WGS sequence"/>
</dbReference>
<organism evidence="6 7">
    <name type="scientific">Syntrophomonas zehnderi OL-4</name>
    <dbReference type="NCBI Taxonomy" id="690567"/>
    <lineage>
        <taxon>Bacteria</taxon>
        <taxon>Bacillati</taxon>
        <taxon>Bacillota</taxon>
        <taxon>Clostridia</taxon>
        <taxon>Eubacteriales</taxon>
        <taxon>Syntrophomonadaceae</taxon>
        <taxon>Syntrophomonas</taxon>
    </lineage>
</organism>
<comment type="similarity">
    <text evidence="1">Belongs to the LysR transcriptional regulatory family.</text>
</comment>
<evidence type="ECO:0000313" key="6">
    <source>
        <dbReference type="EMBL" id="CFX46895.1"/>
    </source>
</evidence>
<dbReference type="InterPro" id="IPR036390">
    <property type="entry name" value="WH_DNA-bd_sf"/>
</dbReference>
<dbReference type="PANTHER" id="PTHR30126:SF39">
    <property type="entry name" value="HTH-TYPE TRANSCRIPTIONAL REGULATOR CYSL"/>
    <property type="match status" value="1"/>
</dbReference>
<keyword evidence="4" id="KW-0804">Transcription</keyword>
<feature type="domain" description="HTH lysR-type" evidence="5">
    <location>
        <begin position="1"/>
        <end position="58"/>
    </location>
</feature>
<dbReference type="RefSeq" id="WP_046496716.1">
    <property type="nucleotide sequence ID" value="NZ_CGIH01000025.1"/>
</dbReference>
<evidence type="ECO:0000256" key="3">
    <source>
        <dbReference type="ARBA" id="ARBA00023125"/>
    </source>
</evidence>
<dbReference type="PROSITE" id="PS50931">
    <property type="entry name" value="HTH_LYSR"/>
    <property type="match status" value="1"/>
</dbReference>
<dbReference type="InterPro" id="IPR036388">
    <property type="entry name" value="WH-like_DNA-bd_sf"/>
</dbReference>
<evidence type="ECO:0000259" key="5">
    <source>
        <dbReference type="PROSITE" id="PS50931"/>
    </source>
</evidence>
<dbReference type="PRINTS" id="PR00039">
    <property type="entry name" value="HTHLYSR"/>
</dbReference>